<dbReference type="AlphaFoldDB" id="A0AAP6ZZV2"/>
<proteinExistence type="predicted"/>
<comment type="caution">
    <text evidence="5">The sequence shown here is derived from an EMBL/GenBank/DDBJ whole genome shotgun (WGS) entry which is preliminary data.</text>
</comment>
<keyword evidence="2" id="KW-0238">DNA-binding</keyword>
<sequence>MDKGVLEVDHNSALKHQVHELYTQFLHQQQLQEKLEGEAFLEEIRESVSEHYNFHLTEIHVLSCIGHTEPINLTAIAEKMGISKGNISKINSRLLKEGWIRKSQLNDNKKEIYFRLTPMGKKVFSMHEQYHDRAHQLFNRFISRYSTEQLEFMKQLLQDGITAIQEGQLLVTAPELK</sequence>
<dbReference type="InterPro" id="IPR023187">
    <property type="entry name" value="Tscrpt_reg_MarR-type_CS"/>
</dbReference>
<evidence type="ECO:0000256" key="2">
    <source>
        <dbReference type="ARBA" id="ARBA00023125"/>
    </source>
</evidence>
<evidence type="ECO:0000313" key="6">
    <source>
        <dbReference type="Proteomes" id="UP000552038"/>
    </source>
</evidence>
<dbReference type="Gene3D" id="1.10.10.10">
    <property type="entry name" value="Winged helix-like DNA-binding domain superfamily/Winged helix DNA-binding domain"/>
    <property type="match status" value="1"/>
</dbReference>
<keyword evidence="3" id="KW-0804">Transcription</keyword>
<dbReference type="InterPro" id="IPR036390">
    <property type="entry name" value="WH_DNA-bd_sf"/>
</dbReference>
<dbReference type="PROSITE" id="PS01117">
    <property type="entry name" value="HTH_MARR_1"/>
    <property type="match status" value="1"/>
</dbReference>
<dbReference type="GO" id="GO:0003700">
    <property type="term" value="F:DNA-binding transcription factor activity"/>
    <property type="evidence" value="ECO:0007669"/>
    <property type="project" value="InterPro"/>
</dbReference>
<organism evidence="5 6">
    <name type="scientific">Paenibacillus alvei</name>
    <name type="common">Bacillus alvei</name>
    <dbReference type="NCBI Taxonomy" id="44250"/>
    <lineage>
        <taxon>Bacteria</taxon>
        <taxon>Bacillati</taxon>
        <taxon>Bacillota</taxon>
        <taxon>Bacilli</taxon>
        <taxon>Bacillales</taxon>
        <taxon>Paenibacillaceae</taxon>
        <taxon>Paenibacillus</taxon>
    </lineage>
</organism>
<dbReference type="PROSITE" id="PS50995">
    <property type="entry name" value="HTH_MARR_2"/>
    <property type="match status" value="1"/>
</dbReference>
<evidence type="ECO:0000313" key="5">
    <source>
        <dbReference type="EMBL" id="NOJ72993.1"/>
    </source>
</evidence>
<dbReference type="InterPro" id="IPR052067">
    <property type="entry name" value="Metal_resp_HTH_trans_reg"/>
</dbReference>
<dbReference type="Pfam" id="PF01047">
    <property type="entry name" value="MarR"/>
    <property type="match status" value="1"/>
</dbReference>
<keyword evidence="1" id="KW-0805">Transcription regulation</keyword>
<dbReference type="InterPro" id="IPR000835">
    <property type="entry name" value="HTH_MarR-typ"/>
</dbReference>
<dbReference type="EMBL" id="JABFOR010000034">
    <property type="protein sequence ID" value="NOJ72993.1"/>
    <property type="molecule type" value="Genomic_DNA"/>
</dbReference>
<evidence type="ECO:0000256" key="1">
    <source>
        <dbReference type="ARBA" id="ARBA00023015"/>
    </source>
</evidence>
<dbReference type="PANTHER" id="PTHR35790">
    <property type="entry name" value="HTH-TYPE TRANSCRIPTIONAL REGULATOR PCHR"/>
    <property type="match status" value="1"/>
</dbReference>
<dbReference type="SUPFAM" id="SSF46785">
    <property type="entry name" value="Winged helix' DNA-binding domain"/>
    <property type="match status" value="1"/>
</dbReference>
<protein>
    <submittedName>
        <fullName evidence="5">MarR family transcriptional regulator</fullName>
    </submittedName>
</protein>
<evidence type="ECO:0000259" key="4">
    <source>
        <dbReference type="PROSITE" id="PS50995"/>
    </source>
</evidence>
<dbReference type="SMART" id="SM00347">
    <property type="entry name" value="HTH_MARR"/>
    <property type="match status" value="1"/>
</dbReference>
<gene>
    <name evidence="5" type="ORF">HMI46_20860</name>
</gene>
<name>A0AAP6ZZV2_PAEAL</name>
<dbReference type="PANTHER" id="PTHR35790:SF4">
    <property type="entry name" value="HTH-TYPE TRANSCRIPTIONAL REGULATOR PCHR"/>
    <property type="match status" value="1"/>
</dbReference>
<dbReference type="GO" id="GO:0003677">
    <property type="term" value="F:DNA binding"/>
    <property type="evidence" value="ECO:0007669"/>
    <property type="project" value="UniProtKB-KW"/>
</dbReference>
<reference evidence="5 6" key="1">
    <citation type="submission" date="2020-05" db="EMBL/GenBank/DDBJ databases">
        <title>Whole genome sequencing and identification of novel metabolites from Paenibacillus alvei strain JR949.</title>
        <authorList>
            <person name="Rajendhran J."/>
            <person name="Sree Pranav P."/>
            <person name="Mahalakshmi B."/>
            <person name="Karthikeyan R."/>
        </authorList>
    </citation>
    <scope>NUCLEOTIDE SEQUENCE [LARGE SCALE GENOMIC DNA]</scope>
    <source>
        <strain evidence="5 6">JR949</strain>
    </source>
</reference>
<evidence type="ECO:0000256" key="3">
    <source>
        <dbReference type="ARBA" id="ARBA00023163"/>
    </source>
</evidence>
<dbReference type="InterPro" id="IPR036388">
    <property type="entry name" value="WH-like_DNA-bd_sf"/>
</dbReference>
<accession>A0AAP6ZZV2</accession>
<dbReference type="Proteomes" id="UP000552038">
    <property type="component" value="Unassembled WGS sequence"/>
</dbReference>
<feature type="domain" description="HTH marR-type" evidence="4">
    <location>
        <begin position="19"/>
        <end position="162"/>
    </location>
</feature>